<dbReference type="InterPro" id="IPR036412">
    <property type="entry name" value="HAD-like_sf"/>
</dbReference>
<dbReference type="PANTHER" id="PTHR47478">
    <property type="match status" value="1"/>
</dbReference>
<gene>
    <name evidence="1" type="ORF">DSM04_106111</name>
</gene>
<dbReference type="GO" id="GO:0008253">
    <property type="term" value="F:5'-nucleotidase activity"/>
    <property type="evidence" value="ECO:0007669"/>
    <property type="project" value="InterPro"/>
</dbReference>
<dbReference type="InterPro" id="IPR023214">
    <property type="entry name" value="HAD_sf"/>
</dbReference>
<dbReference type="InterPro" id="IPR011951">
    <property type="entry name" value="HAD-SF_hydro_IA_YjjG/PynA"/>
</dbReference>
<dbReference type="SFLD" id="SFLDS00003">
    <property type="entry name" value="Haloacid_Dehalogenase"/>
    <property type="match status" value="1"/>
</dbReference>
<dbReference type="NCBIfam" id="TIGR02254">
    <property type="entry name" value="YjjG_YfnB"/>
    <property type="match status" value="1"/>
</dbReference>
<dbReference type="SFLD" id="SFLDG01129">
    <property type="entry name" value="C1.5:_HAD__Beta-PGM__Phosphata"/>
    <property type="match status" value="1"/>
</dbReference>
<organism evidence="1 2">
    <name type="scientific">Leeuwenhoekiella aestuarii</name>
    <dbReference type="NCBI Taxonomy" id="2249426"/>
    <lineage>
        <taxon>Bacteria</taxon>
        <taxon>Pseudomonadati</taxon>
        <taxon>Bacteroidota</taxon>
        <taxon>Flavobacteriia</taxon>
        <taxon>Flavobacteriales</taxon>
        <taxon>Flavobacteriaceae</taxon>
        <taxon>Leeuwenhoekiella</taxon>
    </lineage>
</organism>
<dbReference type="EMBL" id="QOVI01000006">
    <property type="protein sequence ID" value="RXG12630.1"/>
    <property type="molecule type" value="Genomic_DNA"/>
</dbReference>
<dbReference type="SFLD" id="SFLDG01135">
    <property type="entry name" value="C1.5.6:_HAD__Beta-PGM__Phospha"/>
    <property type="match status" value="1"/>
</dbReference>
<dbReference type="AlphaFoldDB" id="A0A4Q0NR24"/>
<dbReference type="InterPro" id="IPR023198">
    <property type="entry name" value="PGP-like_dom2"/>
</dbReference>
<sequence length="230" mass="26903">MTKFKGIKHVFFDLDHTLWDFDRNSELAFQDIFEKNSISVNVEDFLQVYVPINFEYWKYYREARVTKEQLRYGRLKKSFDALQINIDDFLINRLSVDYIDYLPKHNHLFDGAIELLEELNEKYHLHIITNGFEEVQTLKLQNSKIDHFFKTMTSSEAAGVKKPDSKIFYHALNAAAATVTESIMVGDTYEADIIGAQNIGMRTICFNYHKADLHVDEIAVDDIKSVRLFL</sequence>
<dbReference type="PANTHER" id="PTHR47478:SF1">
    <property type="entry name" value="PYRIMIDINE 5'-NUCLEOTIDASE YJJG"/>
    <property type="match status" value="1"/>
</dbReference>
<comment type="caution">
    <text evidence="1">The sequence shown here is derived from an EMBL/GenBank/DDBJ whole genome shotgun (WGS) entry which is preliminary data.</text>
</comment>
<dbReference type="Proteomes" id="UP000289821">
    <property type="component" value="Unassembled WGS sequence"/>
</dbReference>
<proteinExistence type="predicted"/>
<dbReference type="InterPro" id="IPR006439">
    <property type="entry name" value="HAD-SF_hydro_IA"/>
</dbReference>
<dbReference type="Gene3D" id="1.10.150.240">
    <property type="entry name" value="Putative phosphatase, domain 2"/>
    <property type="match status" value="1"/>
</dbReference>
<evidence type="ECO:0000313" key="1">
    <source>
        <dbReference type="EMBL" id="RXG12630.1"/>
    </source>
</evidence>
<dbReference type="Pfam" id="PF13419">
    <property type="entry name" value="HAD_2"/>
    <property type="match status" value="1"/>
</dbReference>
<dbReference type="OrthoDB" id="9802350at2"/>
<dbReference type="RefSeq" id="WP_128762291.1">
    <property type="nucleotide sequence ID" value="NZ_QOVI01000006.1"/>
</dbReference>
<name>A0A4Q0NR24_9FLAO</name>
<dbReference type="Gene3D" id="3.40.50.1000">
    <property type="entry name" value="HAD superfamily/HAD-like"/>
    <property type="match status" value="1"/>
</dbReference>
<protein>
    <submittedName>
        <fullName evidence="1">Putative hydrolase of the HAD superfamily</fullName>
    </submittedName>
</protein>
<keyword evidence="1" id="KW-0378">Hydrolase</keyword>
<dbReference type="SUPFAM" id="SSF56784">
    <property type="entry name" value="HAD-like"/>
    <property type="match status" value="1"/>
</dbReference>
<accession>A0A4Q0NR24</accession>
<dbReference type="InterPro" id="IPR052550">
    <property type="entry name" value="Pyrimidine_5'-ntase_YjjG"/>
</dbReference>
<dbReference type="InterPro" id="IPR041492">
    <property type="entry name" value="HAD_2"/>
</dbReference>
<keyword evidence="2" id="KW-1185">Reference proteome</keyword>
<reference evidence="1 2" key="1">
    <citation type="submission" date="2018-07" db="EMBL/GenBank/DDBJ databases">
        <title>Leeuwenhoekiella genomics.</title>
        <authorList>
            <person name="Tahon G."/>
            <person name="Willems A."/>
        </authorList>
    </citation>
    <scope>NUCLEOTIDE SEQUENCE [LARGE SCALE GENOMIC DNA]</scope>
    <source>
        <strain evidence="1 2">R-50232</strain>
    </source>
</reference>
<dbReference type="NCBIfam" id="TIGR01549">
    <property type="entry name" value="HAD-SF-IA-v1"/>
    <property type="match status" value="1"/>
</dbReference>
<evidence type="ECO:0000313" key="2">
    <source>
        <dbReference type="Proteomes" id="UP000289821"/>
    </source>
</evidence>